<feature type="domain" description="Chemokine interleukin-8-like" evidence="3">
    <location>
        <begin position="26"/>
        <end position="78"/>
    </location>
</feature>
<dbReference type="Proteomes" id="UP000261520">
    <property type="component" value="Unplaced"/>
</dbReference>
<dbReference type="Pfam" id="PF00048">
    <property type="entry name" value="IL8"/>
    <property type="match status" value="1"/>
</dbReference>
<feature type="signal peptide" evidence="2">
    <location>
        <begin position="1"/>
        <end position="22"/>
    </location>
</feature>
<feature type="chain" id="PRO_5017241691" description="Chemokine interleukin-8-like domain-containing protein" evidence="2">
    <location>
        <begin position="23"/>
        <end position="97"/>
    </location>
</feature>
<accession>A0A3B4AXX4</accession>
<proteinExistence type="predicted"/>
<dbReference type="GO" id="GO:0005615">
    <property type="term" value="C:extracellular space"/>
    <property type="evidence" value="ECO:0007669"/>
    <property type="project" value="UniProtKB-KW"/>
</dbReference>
<keyword evidence="1" id="KW-0202">Cytokine</keyword>
<dbReference type="Ensembl" id="ENSPMGT00000022552.1">
    <property type="protein sequence ID" value="ENSPMGP00000021161.1"/>
    <property type="gene ID" value="ENSPMGG00000017140.1"/>
</dbReference>
<sequence>MDLKVLFLGVCLCVFAVTYSQAGIPKCCMSTKQDIPRRILLNVQRWEIQHSTGACDIPALILHVKNLQRPICAHPKVKRALLRVQSRRKRSHRKDSD</sequence>
<dbReference type="GO" id="GO:0006955">
    <property type="term" value="P:immune response"/>
    <property type="evidence" value="ECO:0007669"/>
    <property type="project" value="InterPro"/>
</dbReference>
<evidence type="ECO:0000256" key="1">
    <source>
        <dbReference type="ARBA" id="ARBA00022514"/>
    </source>
</evidence>
<dbReference type="SUPFAM" id="SSF54117">
    <property type="entry name" value="Interleukin 8-like chemokines"/>
    <property type="match status" value="1"/>
</dbReference>
<evidence type="ECO:0000256" key="2">
    <source>
        <dbReference type="SAM" id="SignalP"/>
    </source>
</evidence>
<evidence type="ECO:0000259" key="3">
    <source>
        <dbReference type="Pfam" id="PF00048"/>
    </source>
</evidence>
<dbReference type="Gene3D" id="2.40.50.40">
    <property type="match status" value="1"/>
</dbReference>
<dbReference type="AlphaFoldDB" id="A0A3B4AXX4"/>
<dbReference type="InterPro" id="IPR036048">
    <property type="entry name" value="Interleukin_8-like_sf"/>
</dbReference>
<keyword evidence="2" id="KW-0732">Signal</keyword>
<name>A0A3B4AXX4_9GOBI</name>
<evidence type="ECO:0000313" key="4">
    <source>
        <dbReference type="Ensembl" id="ENSPMGP00000021161.1"/>
    </source>
</evidence>
<dbReference type="InterPro" id="IPR001811">
    <property type="entry name" value="Chemokine_IL8-like_dom"/>
</dbReference>
<reference evidence="4" key="2">
    <citation type="submission" date="2025-09" db="UniProtKB">
        <authorList>
            <consortium name="Ensembl"/>
        </authorList>
    </citation>
    <scope>IDENTIFICATION</scope>
</reference>
<protein>
    <recommendedName>
        <fullName evidence="3">Chemokine interleukin-8-like domain-containing protein</fullName>
    </recommendedName>
</protein>
<organism evidence="4 5">
    <name type="scientific">Periophthalmus magnuspinnatus</name>
    <dbReference type="NCBI Taxonomy" id="409849"/>
    <lineage>
        <taxon>Eukaryota</taxon>
        <taxon>Metazoa</taxon>
        <taxon>Chordata</taxon>
        <taxon>Craniata</taxon>
        <taxon>Vertebrata</taxon>
        <taxon>Euteleostomi</taxon>
        <taxon>Actinopterygii</taxon>
        <taxon>Neopterygii</taxon>
        <taxon>Teleostei</taxon>
        <taxon>Neoteleostei</taxon>
        <taxon>Acanthomorphata</taxon>
        <taxon>Gobiaria</taxon>
        <taxon>Gobiiformes</taxon>
        <taxon>Gobioidei</taxon>
        <taxon>Gobiidae</taxon>
        <taxon>Oxudercinae</taxon>
        <taxon>Periophthalmus</taxon>
    </lineage>
</organism>
<reference evidence="4" key="1">
    <citation type="submission" date="2025-08" db="UniProtKB">
        <authorList>
            <consortium name="Ensembl"/>
        </authorList>
    </citation>
    <scope>IDENTIFICATION</scope>
</reference>
<dbReference type="GO" id="GO:0008009">
    <property type="term" value="F:chemokine activity"/>
    <property type="evidence" value="ECO:0007669"/>
    <property type="project" value="InterPro"/>
</dbReference>
<evidence type="ECO:0000313" key="5">
    <source>
        <dbReference type="Proteomes" id="UP000261520"/>
    </source>
</evidence>
<keyword evidence="5" id="KW-1185">Reference proteome</keyword>